<evidence type="ECO:0000256" key="8">
    <source>
        <dbReference type="ARBA" id="ARBA00035655"/>
    </source>
</evidence>
<dbReference type="AlphaFoldDB" id="A2SFV8"/>
<keyword evidence="4" id="KW-0997">Cell inner membrane</keyword>
<dbReference type="Proteomes" id="UP000000366">
    <property type="component" value="Chromosome"/>
</dbReference>
<organism evidence="10 11">
    <name type="scientific">Methylibium petroleiphilum (strain ATCC BAA-1232 / LMG 22953 / PM1)</name>
    <dbReference type="NCBI Taxonomy" id="420662"/>
    <lineage>
        <taxon>Bacteria</taxon>
        <taxon>Pseudomonadati</taxon>
        <taxon>Pseudomonadota</taxon>
        <taxon>Betaproteobacteria</taxon>
        <taxon>Burkholderiales</taxon>
        <taxon>Sphaerotilaceae</taxon>
        <taxon>Methylibium</taxon>
    </lineage>
</organism>
<keyword evidence="7 9" id="KW-0472">Membrane</keyword>
<evidence type="ECO:0000313" key="10">
    <source>
        <dbReference type="EMBL" id="ABM94447.1"/>
    </source>
</evidence>
<feature type="transmembrane region" description="Helical" evidence="9">
    <location>
        <begin position="124"/>
        <end position="145"/>
    </location>
</feature>
<comment type="similarity">
    <text evidence="8">Belongs to the TsuA/YedE (TC 9.B.102) family.</text>
</comment>
<keyword evidence="3" id="KW-1003">Cell membrane</keyword>
<feature type="transmembrane region" description="Helical" evidence="9">
    <location>
        <begin position="316"/>
        <end position="337"/>
    </location>
</feature>
<feature type="transmembrane region" description="Helical" evidence="9">
    <location>
        <begin position="179"/>
        <end position="197"/>
    </location>
</feature>
<dbReference type="eggNOG" id="COG2391">
    <property type="taxonomic scope" value="Bacteria"/>
</dbReference>
<evidence type="ECO:0000256" key="5">
    <source>
        <dbReference type="ARBA" id="ARBA00022692"/>
    </source>
</evidence>
<dbReference type="Pfam" id="PF04143">
    <property type="entry name" value="Sulf_transp"/>
    <property type="match status" value="1"/>
</dbReference>
<evidence type="ECO:0000256" key="9">
    <source>
        <dbReference type="SAM" id="Phobius"/>
    </source>
</evidence>
<keyword evidence="5 9" id="KW-0812">Transmembrane</keyword>
<dbReference type="InterPro" id="IPR007272">
    <property type="entry name" value="Sulf_transp_TsuA/YedE"/>
</dbReference>
<proteinExistence type="inferred from homology"/>
<accession>A2SFV8</accession>
<feature type="transmembrane region" description="Helical" evidence="9">
    <location>
        <begin position="276"/>
        <end position="296"/>
    </location>
</feature>
<feature type="transmembrane region" description="Helical" evidence="9">
    <location>
        <begin position="343"/>
        <end position="363"/>
    </location>
</feature>
<feature type="transmembrane region" description="Helical" evidence="9">
    <location>
        <begin position="12"/>
        <end position="31"/>
    </location>
</feature>
<dbReference type="EMBL" id="CP000555">
    <property type="protein sequence ID" value="ABM94447.1"/>
    <property type="molecule type" value="Genomic_DNA"/>
</dbReference>
<comment type="subcellular location">
    <subcellularLocation>
        <location evidence="1">Cell inner membrane</location>
        <topology evidence="1">Multi-pass membrane protein</topology>
    </subcellularLocation>
</comment>
<keyword evidence="2" id="KW-0813">Transport</keyword>
<dbReference type="STRING" id="420662.Mpe_A1485"/>
<evidence type="ECO:0000313" key="11">
    <source>
        <dbReference type="Proteomes" id="UP000000366"/>
    </source>
</evidence>
<evidence type="ECO:0000256" key="6">
    <source>
        <dbReference type="ARBA" id="ARBA00022989"/>
    </source>
</evidence>
<dbReference type="GO" id="GO:0005886">
    <property type="term" value="C:plasma membrane"/>
    <property type="evidence" value="ECO:0007669"/>
    <property type="project" value="UniProtKB-SubCell"/>
</dbReference>
<gene>
    <name evidence="10" type="ordered locus">Mpe_A1485</name>
</gene>
<evidence type="ECO:0000256" key="7">
    <source>
        <dbReference type="ARBA" id="ARBA00023136"/>
    </source>
</evidence>
<dbReference type="HOGENOM" id="CLU_050656_2_0_4"/>
<name>A2SFV8_METPP</name>
<feature type="transmembrane region" description="Helical" evidence="9">
    <location>
        <begin position="209"/>
        <end position="226"/>
    </location>
</feature>
<feature type="transmembrane region" description="Helical" evidence="9">
    <location>
        <begin position="57"/>
        <end position="77"/>
    </location>
</feature>
<dbReference type="PANTHER" id="PTHR30574:SF1">
    <property type="entry name" value="SULPHUR TRANSPORT DOMAIN-CONTAINING PROTEIN"/>
    <property type="match status" value="1"/>
</dbReference>
<sequence length="374" mass="39026">MPPPVDTNPSQLIQTVLLCGLALGIAFGALAQATRFCTMGAIADVVNFGDATRLRTWVWAALVALVGTQALIGLGGVDLSASIYTGRRLSWLAQGLGGLAFGFGMVLASGCASRALVRAGGGSLKALVVLLVVGFAAQMTLRGAFALPRVEWLDPVGPLLAGPQDLPSWLSRVVDLPLPWLRAALCVLLAVPLLLWLRRSRDFLQPGPLLGGLAIGALIVAAWFVTGSLGHLSEHPETLEPAWLATHSRRPEALSFVAPTAYTLDLLTLWSDRGTVLSFGITTVLGTLLGAAATALLRREFRWEGFRDVRDTAQHLVGAVLMGVGGVTALGCSIGQGLSGLSLLSAGSFIAVAGIVAGAVAALRYQAWVIEREA</sequence>
<feature type="transmembrane region" description="Helical" evidence="9">
    <location>
        <begin position="89"/>
        <end position="112"/>
    </location>
</feature>
<evidence type="ECO:0000256" key="1">
    <source>
        <dbReference type="ARBA" id="ARBA00004429"/>
    </source>
</evidence>
<evidence type="ECO:0000256" key="4">
    <source>
        <dbReference type="ARBA" id="ARBA00022519"/>
    </source>
</evidence>
<keyword evidence="6 9" id="KW-1133">Transmembrane helix</keyword>
<dbReference type="KEGG" id="mpt:Mpe_A1485"/>
<evidence type="ECO:0000256" key="3">
    <source>
        <dbReference type="ARBA" id="ARBA00022475"/>
    </source>
</evidence>
<keyword evidence="11" id="KW-1185">Reference proteome</keyword>
<dbReference type="PANTHER" id="PTHR30574">
    <property type="entry name" value="INNER MEMBRANE PROTEIN YEDE"/>
    <property type="match status" value="1"/>
</dbReference>
<reference evidence="10 11" key="1">
    <citation type="journal article" date="2007" name="J. Bacteriol.">
        <title>Whole-genome analysis of the methyl tert-butyl ether-degrading beta-proteobacterium Methylibium petroleiphilum PM1.</title>
        <authorList>
            <person name="Kane S.R."/>
            <person name="Chakicherla A.Y."/>
            <person name="Chain P.S.G."/>
            <person name="Schmidt R."/>
            <person name="Shin M.W."/>
            <person name="Legler T.C."/>
            <person name="Scow K.M."/>
            <person name="Larimer F.W."/>
            <person name="Lucas S.M."/>
            <person name="Richardson P.M."/>
            <person name="Hristova K.R."/>
        </authorList>
    </citation>
    <scope>NUCLEOTIDE SEQUENCE [LARGE SCALE GENOMIC DNA]</scope>
    <source>
        <strain evidence="11">ATCC BAA-1232 / LMG 22953 / PM1</strain>
    </source>
</reference>
<evidence type="ECO:0000256" key="2">
    <source>
        <dbReference type="ARBA" id="ARBA00022448"/>
    </source>
</evidence>
<protein>
    <submittedName>
        <fullName evidence="10">Putative transmembrane protein</fullName>
    </submittedName>
</protein>